<dbReference type="AlphaFoldDB" id="A0A9P4TYK2"/>
<name>A0A9P4TYK2_9PEZI</name>
<keyword evidence="3" id="KW-1185">Reference proteome</keyword>
<evidence type="ECO:0000313" key="2">
    <source>
        <dbReference type="EMBL" id="KAF2430386.1"/>
    </source>
</evidence>
<dbReference type="InterPro" id="IPR038717">
    <property type="entry name" value="Tc1-like_DDE_dom"/>
</dbReference>
<dbReference type="OrthoDB" id="5410741at2759"/>
<dbReference type="Gene3D" id="3.30.420.10">
    <property type="entry name" value="Ribonuclease H-like superfamily/Ribonuclease H"/>
    <property type="match status" value="1"/>
</dbReference>
<reference evidence="2" key="1">
    <citation type="journal article" date="2020" name="Stud. Mycol.">
        <title>101 Dothideomycetes genomes: a test case for predicting lifestyles and emergence of pathogens.</title>
        <authorList>
            <person name="Haridas S."/>
            <person name="Albert R."/>
            <person name="Binder M."/>
            <person name="Bloem J."/>
            <person name="Labutti K."/>
            <person name="Salamov A."/>
            <person name="Andreopoulos B."/>
            <person name="Baker S."/>
            <person name="Barry K."/>
            <person name="Bills G."/>
            <person name="Bluhm B."/>
            <person name="Cannon C."/>
            <person name="Castanera R."/>
            <person name="Culley D."/>
            <person name="Daum C."/>
            <person name="Ezra D."/>
            <person name="Gonzalez J."/>
            <person name="Henrissat B."/>
            <person name="Kuo A."/>
            <person name="Liang C."/>
            <person name="Lipzen A."/>
            <person name="Lutzoni F."/>
            <person name="Magnuson J."/>
            <person name="Mondo S."/>
            <person name="Nolan M."/>
            <person name="Ohm R."/>
            <person name="Pangilinan J."/>
            <person name="Park H.-J."/>
            <person name="Ramirez L."/>
            <person name="Alfaro M."/>
            <person name="Sun H."/>
            <person name="Tritt A."/>
            <person name="Yoshinaga Y."/>
            <person name="Zwiers L.-H."/>
            <person name="Turgeon B."/>
            <person name="Goodwin S."/>
            <person name="Spatafora J."/>
            <person name="Crous P."/>
            <person name="Grigoriev I."/>
        </authorList>
    </citation>
    <scope>NUCLEOTIDE SEQUENCE</scope>
    <source>
        <strain evidence="2">CBS 130266</strain>
    </source>
</reference>
<comment type="caution">
    <text evidence="2">The sequence shown here is derived from an EMBL/GenBank/DDBJ whole genome shotgun (WGS) entry which is preliminary data.</text>
</comment>
<sequence>MHNRAPYHTLYSTKQYIADLLMYVVNWPAQSPNLNPIENLWRIMKLRISKRRHRITSEAAMEEVLREEWARLQPSDWVKCIASMNKRCRECIARKGDSTHY</sequence>
<dbReference type="Pfam" id="PF13358">
    <property type="entry name" value="DDE_3"/>
    <property type="match status" value="1"/>
</dbReference>
<accession>A0A9P4TYK2</accession>
<proteinExistence type="predicted"/>
<dbReference type="EMBL" id="MU007039">
    <property type="protein sequence ID" value="KAF2430386.1"/>
    <property type="molecule type" value="Genomic_DNA"/>
</dbReference>
<dbReference type="GO" id="GO:0003676">
    <property type="term" value="F:nucleic acid binding"/>
    <property type="evidence" value="ECO:0007669"/>
    <property type="project" value="InterPro"/>
</dbReference>
<protein>
    <recommendedName>
        <fullName evidence="1">Tc1-like transposase DDE domain-containing protein</fullName>
    </recommendedName>
</protein>
<organism evidence="2 3">
    <name type="scientific">Tothia fuscella</name>
    <dbReference type="NCBI Taxonomy" id="1048955"/>
    <lineage>
        <taxon>Eukaryota</taxon>
        <taxon>Fungi</taxon>
        <taxon>Dikarya</taxon>
        <taxon>Ascomycota</taxon>
        <taxon>Pezizomycotina</taxon>
        <taxon>Dothideomycetes</taxon>
        <taxon>Pleosporomycetidae</taxon>
        <taxon>Venturiales</taxon>
        <taxon>Cylindrosympodiaceae</taxon>
        <taxon>Tothia</taxon>
    </lineage>
</organism>
<feature type="domain" description="Tc1-like transposase DDE" evidence="1">
    <location>
        <begin position="4"/>
        <end position="53"/>
    </location>
</feature>
<evidence type="ECO:0000313" key="3">
    <source>
        <dbReference type="Proteomes" id="UP000800235"/>
    </source>
</evidence>
<evidence type="ECO:0000259" key="1">
    <source>
        <dbReference type="Pfam" id="PF13358"/>
    </source>
</evidence>
<gene>
    <name evidence="2" type="ORF">EJ08DRAFT_241874</name>
</gene>
<dbReference type="InterPro" id="IPR036397">
    <property type="entry name" value="RNaseH_sf"/>
</dbReference>
<dbReference type="Proteomes" id="UP000800235">
    <property type="component" value="Unassembled WGS sequence"/>
</dbReference>